<evidence type="ECO:0000259" key="1">
    <source>
        <dbReference type="Pfam" id="PF13439"/>
    </source>
</evidence>
<dbReference type="STRING" id="1322246.BN4_12415"/>
<proteinExistence type="predicted"/>
<evidence type="ECO:0000313" key="2">
    <source>
        <dbReference type="EMBL" id="CCH49650.1"/>
    </source>
</evidence>
<keyword evidence="2" id="KW-0808">Transferase</keyword>
<dbReference type="Pfam" id="PF13439">
    <property type="entry name" value="Glyco_transf_4"/>
    <property type="match status" value="1"/>
</dbReference>
<dbReference type="HOGENOM" id="CLU_009583_0_3_7"/>
<dbReference type="KEGG" id="dpi:BN4_12415"/>
<name>M1WMI2_PSEP2</name>
<keyword evidence="3" id="KW-1185">Reference proteome</keyword>
<dbReference type="EMBL" id="FO203427">
    <property type="protein sequence ID" value="CCH49650.1"/>
    <property type="molecule type" value="Genomic_DNA"/>
</dbReference>
<reference evidence="3" key="2">
    <citation type="journal article" date="2013" name="Stand. Genomic Sci.">
        <title>Complete genome sequence of Desulfocapsa sulfexigens, a marine deltaproteobacterium specialized in disproportionating inorganic sulfur compounds.</title>
        <authorList>
            <person name="Finster K.W."/>
            <person name="Kjeldsen K.U."/>
            <person name="Kube M."/>
            <person name="Reinhardt R."/>
            <person name="Mussmann M."/>
            <person name="Amann R."/>
            <person name="Schreiber L."/>
        </authorList>
    </citation>
    <scope>NUCLEOTIDE SEQUENCE [LARGE SCALE GENOMIC DNA]</scope>
    <source>
        <strain evidence="3">DSM 10523 / SB164P1</strain>
    </source>
</reference>
<dbReference type="eggNOG" id="COG0438">
    <property type="taxonomic scope" value="Bacteria"/>
</dbReference>
<gene>
    <name evidence="2" type="ordered locus">BN4_12415</name>
</gene>
<sequence length="378" mass="42037">MKILHIITGLDVGGAETMLFRLMTGMDRERFTSRVVSLLDPGPMGDRLREAGFMVEGLGMKRGIPSPMGLLRLMRLIRSWRPEVIQTWLYHADLAGLIATRLAFPKGKRPKVVWNIRCSFMALDEYRRMTGITLRACAALSSFPDAILTNSHEARRFHMQLGYTPRRFEVIPNGFDTITMAPDITASPSVRAELSLSDSTLLVGNVARFDTMKDQRTMIMAAGRVVASCDATVLLIGRGMDHDNLEVAAWIAEAGLPPDRVRLLGQRRDIPRLMAAMDIHVSSSIGESFPNVVGESMACGTVNIVTDVGDSALLVGKTGTVIPPSDAEQLAEAILRLCRLSPSERERLGRRAREHIEKKFTLSHVVRHYEEIYEELII</sequence>
<organism evidence="2 3">
    <name type="scientific">Pseudodesulfovibrio piezophilus (strain DSM 21447 / JCM 15486 / C1TLV30)</name>
    <name type="common">Desulfovibrio piezophilus</name>
    <dbReference type="NCBI Taxonomy" id="1322246"/>
    <lineage>
        <taxon>Bacteria</taxon>
        <taxon>Pseudomonadati</taxon>
        <taxon>Thermodesulfobacteriota</taxon>
        <taxon>Desulfovibrionia</taxon>
        <taxon>Desulfovibrionales</taxon>
        <taxon>Desulfovibrionaceae</taxon>
    </lineage>
</organism>
<dbReference type="InterPro" id="IPR028098">
    <property type="entry name" value="Glyco_trans_4-like_N"/>
</dbReference>
<protein>
    <submittedName>
        <fullName evidence="2">Glycosyl transferase group 1</fullName>
    </submittedName>
</protein>
<dbReference type="Pfam" id="PF13692">
    <property type="entry name" value="Glyco_trans_1_4"/>
    <property type="match status" value="1"/>
</dbReference>
<dbReference type="PANTHER" id="PTHR12526:SF630">
    <property type="entry name" value="GLYCOSYLTRANSFERASE"/>
    <property type="match status" value="1"/>
</dbReference>
<dbReference type="OrthoDB" id="9803091at2"/>
<accession>M1WMI2</accession>
<feature type="domain" description="Glycosyltransferase subfamily 4-like N-terminal" evidence="1">
    <location>
        <begin position="12"/>
        <end position="177"/>
    </location>
</feature>
<dbReference type="PANTHER" id="PTHR12526">
    <property type="entry name" value="GLYCOSYLTRANSFERASE"/>
    <property type="match status" value="1"/>
</dbReference>
<reference evidence="2 3" key="1">
    <citation type="journal article" date="2013" name="PLoS ONE">
        <title>The first genomic and proteomic characterization of a deep-sea sulfate reducer: insights into the piezophilic lifestyle of Desulfovibrio piezophilus.</title>
        <authorList>
            <person name="Pradel N."/>
            <person name="Ji B."/>
            <person name="Gimenez G."/>
            <person name="Talla E."/>
            <person name="Lenoble P."/>
            <person name="Garel M."/>
            <person name="Tamburini C."/>
            <person name="Fourquet P."/>
            <person name="Lebrun R."/>
            <person name="Bertin P."/>
            <person name="Denis Y."/>
            <person name="Pophillat M."/>
            <person name="Barbe V."/>
            <person name="Ollivier B."/>
            <person name="Dolla A."/>
        </authorList>
    </citation>
    <scope>NUCLEOTIDE SEQUENCE [LARGE SCALE GENOMIC DNA]</scope>
    <source>
        <strain evidence="3">DSM 10523 / SB164P1</strain>
    </source>
</reference>
<dbReference type="BioCyc" id="DPIE1322246:BN4_RS12125-MONOMER"/>
<dbReference type="PATRIC" id="fig|879567.3.peg.2579"/>
<dbReference type="GO" id="GO:0016757">
    <property type="term" value="F:glycosyltransferase activity"/>
    <property type="evidence" value="ECO:0007669"/>
    <property type="project" value="UniProtKB-ARBA"/>
</dbReference>
<dbReference type="SUPFAM" id="SSF53756">
    <property type="entry name" value="UDP-Glycosyltransferase/glycogen phosphorylase"/>
    <property type="match status" value="1"/>
</dbReference>
<dbReference type="CDD" id="cd03807">
    <property type="entry name" value="GT4_WbnK-like"/>
    <property type="match status" value="1"/>
</dbReference>
<evidence type="ECO:0000313" key="3">
    <source>
        <dbReference type="Proteomes" id="UP000011724"/>
    </source>
</evidence>
<dbReference type="Gene3D" id="3.40.50.2000">
    <property type="entry name" value="Glycogen Phosphorylase B"/>
    <property type="match status" value="2"/>
</dbReference>
<dbReference type="Proteomes" id="UP000011724">
    <property type="component" value="Chromosome"/>
</dbReference>
<dbReference type="RefSeq" id="WP_015415693.1">
    <property type="nucleotide sequence ID" value="NC_020409.1"/>
</dbReference>
<dbReference type="AlphaFoldDB" id="M1WMI2"/>